<keyword evidence="3" id="KW-0378">Hydrolase</keyword>
<evidence type="ECO:0000256" key="7">
    <source>
        <dbReference type="ARBA" id="ARBA00029618"/>
    </source>
</evidence>
<dbReference type="Gene3D" id="2.60.40.1180">
    <property type="entry name" value="Golgi alpha-mannosidase II"/>
    <property type="match status" value="1"/>
</dbReference>
<dbReference type="Gene3D" id="3.20.20.80">
    <property type="entry name" value="Glycosidases"/>
    <property type="match status" value="1"/>
</dbReference>
<dbReference type="Pfam" id="PF03714">
    <property type="entry name" value="PUD"/>
    <property type="match status" value="1"/>
</dbReference>
<proteinExistence type="inferred from homology"/>
<dbReference type="SUPFAM" id="SSF51445">
    <property type="entry name" value="(Trans)glycosidases"/>
    <property type="match status" value="1"/>
</dbReference>
<organism evidence="11 12">
    <name type="scientific">Pseudoduganella dura</name>
    <dbReference type="NCBI Taxonomy" id="321982"/>
    <lineage>
        <taxon>Bacteria</taxon>
        <taxon>Pseudomonadati</taxon>
        <taxon>Pseudomonadota</taxon>
        <taxon>Betaproteobacteria</taxon>
        <taxon>Burkholderiales</taxon>
        <taxon>Oxalobacteraceae</taxon>
        <taxon>Telluria group</taxon>
        <taxon>Pseudoduganella</taxon>
    </lineage>
</organism>
<keyword evidence="2 9" id="KW-0732">Signal</keyword>
<dbReference type="SUPFAM" id="SSF51011">
    <property type="entry name" value="Glycosyl hydrolase domain"/>
    <property type="match status" value="1"/>
</dbReference>
<dbReference type="InterPro" id="IPR014756">
    <property type="entry name" value="Ig_E-set"/>
</dbReference>
<comment type="similarity">
    <text evidence="1">Belongs to the glycosyl hydrolase 13 family.</text>
</comment>
<dbReference type="Pfam" id="PF17967">
    <property type="entry name" value="Pullulanase_N2"/>
    <property type="match status" value="1"/>
</dbReference>
<name>A0A6I3XN47_9BURK</name>
<dbReference type="OrthoDB" id="9800174at2"/>
<dbReference type="InterPro" id="IPR005323">
    <property type="entry name" value="CBM41_pullulanase"/>
</dbReference>
<comment type="caution">
    <text evidence="11">The sequence shown here is derived from an EMBL/GenBank/DDBJ whole genome shotgun (WGS) entry which is preliminary data.</text>
</comment>
<dbReference type="CDD" id="cd11341">
    <property type="entry name" value="AmyAc_Pullulanase_LD-like"/>
    <property type="match status" value="1"/>
</dbReference>
<dbReference type="GO" id="GO:0051060">
    <property type="term" value="F:pullulanase activity"/>
    <property type="evidence" value="ECO:0007669"/>
    <property type="project" value="UniProtKB-EC"/>
</dbReference>
<dbReference type="InterPro" id="IPR013783">
    <property type="entry name" value="Ig-like_fold"/>
</dbReference>
<evidence type="ECO:0000256" key="5">
    <source>
        <dbReference type="ARBA" id="ARBA00023965"/>
    </source>
</evidence>
<dbReference type="InterPro" id="IPR024561">
    <property type="entry name" value="Pullul_strch_C"/>
</dbReference>
<evidence type="ECO:0000259" key="10">
    <source>
        <dbReference type="SMART" id="SM00642"/>
    </source>
</evidence>
<sequence length="1040" mass="111018">MNIGRSLASRFGLALIVGGLLAACGGDGGEGQQAAAPVRLASVAQGAGSAAAVAPGTIRMHFHRTQGDEAQWGVYSWDGPQQASAAWITGRFMFTGADSFGGYVDIPLAAGKSVISFLVTDGNGTKNCGADQHADLAADVMTNGQEVWLLEGDCTVYANQPALSYGNLAGARAHWLSATTLAWPGVPAGGTYKLYYALNGGMSASPDAATGLAGANGSLALQPAALPDALRQKYPHLAGATGLRLSDADAARIAGLASAQFAIAQYGADGTLVQVTSLQQAGMLDDLFAAHAGTAQLGLTFDRLGVPTFRVWAPTAKAVRLDVYASASAANATSVAMTRDAASGVWSYTAPDASWTNNAYYTYSVQVLSRWVNNTLVTNTVTDPYSLSVSANSRRSFVANLDSPRLKPAGWDEQRIPKLAAPTDIALYELHIRDFSVSDNTVPAAHRGKYLAFTDSEAAPMRHLKSLQKAGMTHVHLLPSYDFSSVDETGCVTPAIPGGAADAGTQQAAVAATRDSDCFNWGYDPVHYNTPEGSYATDATDGTVRVREFRAMVQALHEAGLRVTLDMVYNHTSQSQQGPLSVLDRIVPAYYYRLGAEGNILNDSCCADTAQENAMMAKLMTDSVALWAKQYKIDSFRFDIMGFTPLDLMKRLQAAADKAAGRPVYLYGEAWNFGAVANDARFVQARQANMFGTGIGSFNDRIRDTVRGGGCCDTGASLVDQQGFANGVWSDPNGQSAQTRDDALRLADLVRVALSGTLRDYRFTDRFGNVRSNAEIDYFGQQAGFAGSPAETINYVEAHDNQTLFDVNALKLPQATRLADRVRMQTLGNAINTLAQGVPFFHAGQEILRSKSLDRDSYNAGDWFNRLDYGYASNNFGVGLPLAEKNESSWPIMAPVLANPLINPDTRAILAAKAGFEELLAIRKDSSLFRLRTAQDVIDRLKFHNTGPGQVPGVVAMSISGTEPSAYPDAKYKKVVVVFNADKAANTVAIPELKGRKLKLHEIQRFGRDDVVKASAYDAATGNFTIPARTTAVFVQVAND</sequence>
<keyword evidence="12" id="KW-1185">Reference proteome</keyword>
<evidence type="ECO:0000256" key="3">
    <source>
        <dbReference type="ARBA" id="ARBA00022801"/>
    </source>
</evidence>
<dbReference type="InterPro" id="IPR011839">
    <property type="entry name" value="Pullul_strch"/>
</dbReference>
<dbReference type="Proteomes" id="UP000431684">
    <property type="component" value="Unassembled WGS sequence"/>
</dbReference>
<evidence type="ECO:0000256" key="1">
    <source>
        <dbReference type="ARBA" id="ARBA00008061"/>
    </source>
</evidence>
<evidence type="ECO:0000256" key="8">
    <source>
        <dbReference type="ARBA" id="ARBA00031076"/>
    </source>
</evidence>
<dbReference type="InterPro" id="IPR013780">
    <property type="entry name" value="Glyco_hydro_b"/>
</dbReference>
<dbReference type="PANTHER" id="PTHR43002">
    <property type="entry name" value="GLYCOGEN DEBRANCHING ENZYME"/>
    <property type="match status" value="1"/>
</dbReference>
<dbReference type="SMART" id="SM00642">
    <property type="entry name" value="Aamy"/>
    <property type="match status" value="1"/>
</dbReference>
<dbReference type="GO" id="GO:0030246">
    <property type="term" value="F:carbohydrate binding"/>
    <property type="evidence" value="ECO:0007669"/>
    <property type="project" value="InterPro"/>
</dbReference>
<evidence type="ECO:0000256" key="2">
    <source>
        <dbReference type="ARBA" id="ARBA00022729"/>
    </source>
</evidence>
<dbReference type="PROSITE" id="PS51257">
    <property type="entry name" value="PROKAR_LIPOPROTEIN"/>
    <property type="match status" value="1"/>
</dbReference>
<dbReference type="Gene3D" id="2.60.40.1130">
    <property type="entry name" value="Rab geranylgeranyltransferase alpha-subunit, insert domain"/>
    <property type="match status" value="1"/>
</dbReference>
<feature type="domain" description="Glycosyl hydrolase family 13 catalytic" evidence="10">
    <location>
        <begin position="451"/>
        <end position="877"/>
    </location>
</feature>
<dbReference type="EC" id="3.2.1.41" evidence="6"/>
<dbReference type="InterPro" id="IPR013784">
    <property type="entry name" value="Carb-bd-like_fold"/>
</dbReference>
<dbReference type="Gene3D" id="2.60.40.1110">
    <property type="match status" value="1"/>
</dbReference>
<evidence type="ECO:0000256" key="4">
    <source>
        <dbReference type="ARBA" id="ARBA00023295"/>
    </source>
</evidence>
<feature type="signal peptide" evidence="9">
    <location>
        <begin position="1"/>
        <end position="22"/>
    </location>
</feature>
<dbReference type="AlphaFoldDB" id="A0A6I3XN47"/>
<evidence type="ECO:0000313" key="12">
    <source>
        <dbReference type="Proteomes" id="UP000431684"/>
    </source>
</evidence>
<dbReference type="SUPFAM" id="SSF49452">
    <property type="entry name" value="Starch-binding domain-like"/>
    <property type="match status" value="1"/>
</dbReference>
<dbReference type="CDD" id="cd02860">
    <property type="entry name" value="E_set_Pullulanase"/>
    <property type="match status" value="1"/>
</dbReference>
<keyword evidence="4" id="KW-0326">Glycosidase</keyword>
<reference evidence="11 12" key="1">
    <citation type="submission" date="2019-11" db="EMBL/GenBank/DDBJ databases">
        <title>Draft Genome Sequences of Six Type Strains of the Genus Massilia.</title>
        <authorList>
            <person name="Miess H."/>
            <person name="Frediansyah A."/>
            <person name="Goeker M."/>
            <person name="Gross H."/>
        </authorList>
    </citation>
    <scope>NUCLEOTIDE SEQUENCE [LARGE SCALE GENOMIC DNA]</scope>
    <source>
        <strain evidence="11 12">DSM 17513</strain>
    </source>
</reference>
<evidence type="ECO:0000256" key="6">
    <source>
        <dbReference type="ARBA" id="ARBA00024062"/>
    </source>
</evidence>
<dbReference type="CDD" id="cd10315">
    <property type="entry name" value="CBM41_pullulanase"/>
    <property type="match status" value="1"/>
</dbReference>
<accession>A0A6I3XN47</accession>
<dbReference type="InterPro" id="IPR017853">
    <property type="entry name" value="GH"/>
</dbReference>
<dbReference type="GO" id="GO:0005975">
    <property type="term" value="P:carbohydrate metabolic process"/>
    <property type="evidence" value="ECO:0007669"/>
    <property type="project" value="InterPro"/>
</dbReference>
<dbReference type="NCBIfam" id="TIGR02103">
    <property type="entry name" value="pullul_strch"/>
    <property type="match status" value="1"/>
</dbReference>
<dbReference type="Pfam" id="PF02922">
    <property type="entry name" value="CBM_48"/>
    <property type="match status" value="1"/>
</dbReference>
<dbReference type="InterPro" id="IPR006047">
    <property type="entry name" value="GH13_cat_dom"/>
</dbReference>
<evidence type="ECO:0000256" key="9">
    <source>
        <dbReference type="SAM" id="SignalP"/>
    </source>
</evidence>
<dbReference type="Gene3D" id="2.60.40.10">
    <property type="entry name" value="Immunoglobulins"/>
    <property type="match status" value="1"/>
</dbReference>
<dbReference type="InterPro" id="IPR040671">
    <property type="entry name" value="Pullulanase_N2"/>
</dbReference>
<dbReference type="SUPFAM" id="SSF81296">
    <property type="entry name" value="E set domains"/>
    <property type="match status" value="2"/>
</dbReference>
<gene>
    <name evidence="11" type="primary">pulA</name>
    <name evidence="11" type="ORF">GJV26_25885</name>
</gene>
<dbReference type="Pfam" id="PF11852">
    <property type="entry name" value="Pullul_strch_C"/>
    <property type="match status" value="1"/>
</dbReference>
<protein>
    <recommendedName>
        <fullName evidence="6">pullulanase</fullName>
        <ecNumber evidence="6">3.2.1.41</ecNumber>
    </recommendedName>
    <alternativeName>
        <fullName evidence="7">Alpha-dextrin endo-1,6-alpha-glucosidase</fullName>
    </alternativeName>
    <alternativeName>
        <fullName evidence="8">Pullulan 6-glucanohydrolase</fullName>
    </alternativeName>
</protein>
<comment type="catalytic activity">
    <reaction evidence="5">
        <text>Hydrolysis of (1-&gt;6)-alpha-D-glucosidic linkages in pullulan, amylopectin and glycogen, and in the alpha- and beta-limit dextrins of amylopectin and glycogen.</text>
        <dbReference type="EC" id="3.2.1.41"/>
    </reaction>
</comment>
<dbReference type="EMBL" id="WNWM01000002">
    <property type="protein sequence ID" value="MUI15863.1"/>
    <property type="molecule type" value="Genomic_DNA"/>
</dbReference>
<evidence type="ECO:0000313" key="11">
    <source>
        <dbReference type="EMBL" id="MUI15863.1"/>
    </source>
</evidence>
<feature type="chain" id="PRO_5026299587" description="pullulanase" evidence="9">
    <location>
        <begin position="23"/>
        <end position="1040"/>
    </location>
</feature>
<dbReference type="InterPro" id="IPR004193">
    <property type="entry name" value="Glyco_hydro_13_N"/>
</dbReference>